<dbReference type="Proteomes" id="UP000583929">
    <property type="component" value="Unassembled WGS sequence"/>
</dbReference>
<dbReference type="InterPro" id="IPR007658">
    <property type="entry name" value="DUF594"/>
</dbReference>
<dbReference type="InterPro" id="IPR027417">
    <property type="entry name" value="P-loop_NTPase"/>
</dbReference>
<keyword evidence="1" id="KW-0677">Repeat</keyword>
<dbReference type="PANTHER" id="PTHR31325">
    <property type="entry name" value="OS01G0798800 PROTEIN-RELATED"/>
    <property type="match status" value="1"/>
</dbReference>
<dbReference type="SUPFAM" id="SSF52540">
    <property type="entry name" value="P-loop containing nucleoside triphosphate hydrolases"/>
    <property type="match status" value="1"/>
</dbReference>
<feature type="transmembrane region" description="Helical" evidence="4">
    <location>
        <begin position="45"/>
        <end position="65"/>
    </location>
</feature>
<dbReference type="InterPro" id="IPR042197">
    <property type="entry name" value="Apaf_helical"/>
</dbReference>
<keyword evidence="4" id="KW-0472">Membrane</keyword>
<dbReference type="InterPro" id="IPR058922">
    <property type="entry name" value="WHD_DRP"/>
</dbReference>
<feature type="domain" description="Disease resistance protein winged helix" evidence="7">
    <location>
        <begin position="1146"/>
        <end position="1214"/>
    </location>
</feature>
<keyword evidence="4" id="KW-1133">Transmembrane helix</keyword>
<feature type="compositionally biased region" description="Basic residues" evidence="3">
    <location>
        <begin position="690"/>
        <end position="699"/>
    </location>
</feature>
<feature type="transmembrane region" description="Helical" evidence="4">
    <location>
        <begin position="12"/>
        <end position="33"/>
    </location>
</feature>
<feature type="domain" description="DUF4220" evidence="6">
    <location>
        <begin position="47"/>
        <end position="400"/>
    </location>
</feature>
<organism evidence="8 9">
    <name type="scientific">Cannabis sativa</name>
    <name type="common">Hemp</name>
    <name type="synonym">Marijuana</name>
    <dbReference type="NCBI Taxonomy" id="3483"/>
    <lineage>
        <taxon>Eukaryota</taxon>
        <taxon>Viridiplantae</taxon>
        <taxon>Streptophyta</taxon>
        <taxon>Embryophyta</taxon>
        <taxon>Tracheophyta</taxon>
        <taxon>Spermatophyta</taxon>
        <taxon>Magnoliopsida</taxon>
        <taxon>eudicotyledons</taxon>
        <taxon>Gunneridae</taxon>
        <taxon>Pentapetalae</taxon>
        <taxon>rosids</taxon>
        <taxon>fabids</taxon>
        <taxon>Rosales</taxon>
        <taxon>Cannabaceae</taxon>
        <taxon>Cannabis</taxon>
    </lineage>
</organism>
<evidence type="ECO:0000259" key="7">
    <source>
        <dbReference type="Pfam" id="PF23559"/>
    </source>
</evidence>
<evidence type="ECO:0000313" key="9">
    <source>
        <dbReference type="Proteomes" id="UP000583929"/>
    </source>
</evidence>
<gene>
    <name evidence="8" type="ORF">G4B88_025650</name>
</gene>
<dbReference type="GO" id="GO:0006952">
    <property type="term" value="P:defense response"/>
    <property type="evidence" value="ECO:0007669"/>
    <property type="project" value="UniProtKB-KW"/>
</dbReference>
<dbReference type="Pfam" id="PF04578">
    <property type="entry name" value="DUF594"/>
    <property type="match status" value="1"/>
</dbReference>
<dbReference type="InterPro" id="IPR032675">
    <property type="entry name" value="LRR_dom_sf"/>
</dbReference>
<evidence type="ECO:0000259" key="5">
    <source>
        <dbReference type="Pfam" id="PF00931"/>
    </source>
</evidence>
<protein>
    <submittedName>
        <fullName evidence="8">Uncharacterized protein</fullName>
    </submittedName>
</protein>
<evidence type="ECO:0000313" key="8">
    <source>
        <dbReference type="EMBL" id="KAF4365471.1"/>
    </source>
</evidence>
<dbReference type="Pfam" id="PF00931">
    <property type="entry name" value="NB-ARC"/>
    <property type="match status" value="1"/>
</dbReference>
<dbReference type="Gene3D" id="1.10.8.430">
    <property type="entry name" value="Helical domain of apoptotic protease-activating factors"/>
    <property type="match status" value="1"/>
</dbReference>
<dbReference type="InterPro" id="IPR025315">
    <property type="entry name" value="DUF4220"/>
</dbReference>
<dbReference type="Pfam" id="PF13968">
    <property type="entry name" value="DUF4220"/>
    <property type="match status" value="1"/>
</dbReference>
<dbReference type="FunFam" id="1.10.10.10:FF:000322">
    <property type="entry name" value="Probable disease resistance protein At1g63360"/>
    <property type="match status" value="1"/>
</dbReference>
<comment type="caution">
    <text evidence="8">The sequence shown here is derived from an EMBL/GenBank/DDBJ whole genome shotgun (WGS) entry which is preliminary data.</text>
</comment>
<dbReference type="PRINTS" id="PR00364">
    <property type="entry name" value="DISEASERSIST"/>
</dbReference>
<proteinExistence type="predicted"/>
<dbReference type="Gene3D" id="3.40.50.300">
    <property type="entry name" value="P-loop containing nucleotide triphosphate hydrolases"/>
    <property type="match status" value="1"/>
</dbReference>
<feature type="transmembrane region" description="Helical" evidence="4">
    <location>
        <begin position="340"/>
        <end position="361"/>
    </location>
</feature>
<keyword evidence="4" id="KW-0812">Transmembrane</keyword>
<dbReference type="EMBL" id="JAATIQ010000272">
    <property type="protein sequence ID" value="KAF4365471.1"/>
    <property type="molecule type" value="Genomic_DNA"/>
</dbReference>
<name>A0A7J6F448_CANSA</name>
<evidence type="ECO:0000256" key="2">
    <source>
        <dbReference type="ARBA" id="ARBA00022821"/>
    </source>
</evidence>
<reference evidence="8 9" key="1">
    <citation type="journal article" date="2020" name="bioRxiv">
        <title>Sequence and annotation of 42 cannabis genomes reveals extensive copy number variation in cannabinoid synthesis and pathogen resistance genes.</title>
        <authorList>
            <person name="Mckernan K.J."/>
            <person name="Helbert Y."/>
            <person name="Kane L.T."/>
            <person name="Ebling H."/>
            <person name="Zhang L."/>
            <person name="Liu B."/>
            <person name="Eaton Z."/>
            <person name="Mclaughlin S."/>
            <person name="Kingan S."/>
            <person name="Baybayan P."/>
            <person name="Concepcion G."/>
            <person name="Jordan M."/>
            <person name="Riva A."/>
            <person name="Barbazuk W."/>
            <person name="Harkins T."/>
        </authorList>
    </citation>
    <scope>NUCLEOTIDE SEQUENCE [LARGE SCALE GENOMIC DNA]</scope>
    <source>
        <strain evidence="9">cv. Jamaican Lion 4</strain>
        <tissue evidence="8">Leaf</tissue>
    </source>
</reference>
<dbReference type="InterPro" id="IPR036388">
    <property type="entry name" value="WH-like_DNA-bd_sf"/>
</dbReference>
<feature type="region of interest" description="Disordered" evidence="3">
    <location>
        <begin position="680"/>
        <end position="699"/>
    </location>
</feature>
<dbReference type="GO" id="GO:0043531">
    <property type="term" value="F:ADP binding"/>
    <property type="evidence" value="ECO:0007669"/>
    <property type="project" value="InterPro"/>
</dbReference>
<sequence length="1492" mass="170485">MSSFINSSVRKLLKVSMLVSLSVQTSLLSLAPIRKWSRSNLIARSVWAFYLLADWIAATIIGQIIKSLGKGDDTENNQGDHYSLWASFLLMHLGGPDTITSLSLEDNELWIRHLFGLILQVLSAVFTLYKRGTKNRLLWPNILVFIVGVIKFGERTWALRLASLDHFGETNSPDPNPGPDYQEAEQVYSTMRTVNVKRTITEMMASESTMSGGVSNYGHTQHISDNNEEQSSQNLQELKLLKVAYAHYETFKGLVVGFLLSSKDRESSRSYFLQKNAIQAFRLVEYELSFMYQVLHTKAVVIHGKIGYSLRVITVCLTVLGFLVFHFTGKHGFNKIDTDVTYALFIGAIVLDTLSALKLFFSDFVLMGPMGNFISRLFVPKAIMQRKRWSKTVSQKDIISHCLAPKMELKDMFSYLNKYGEFEVIKRIVYNFSYWKPVDNHLKKLIFDELKDKSIKAINLREAIEACSQRGEAALLQNPSSYIKLKWSIGEFQYAESLLLWHLATELCYYDKANSTEEDQSFWQVFAQRCCRTCVSLGHKDDDQSSESDYRNICKLISNYMFYLLVTKPVMLAPVKGNWNMVFGDTCADANRFFEKYKLSRHGKVCEKILSVNPKIKSTAVKGKRSKSVFFDACILAQQLQNEESQWKIMSGVWVEMLAYAAINCTPFVHAKQLSKGGELLNDVSTPPKEKKRKEKRRKKDIRSNFSVCDMAERNWVGAVDRILGVLRCSSLYDAKYHHKLGTMEKEFQMIRASFDDAELMKTIPPSFYDDDGGAELLDNALYDVDDLLREMLAVCLRRRHMSSTKNILFTTLNSSSSISNLLSKIDKIMSMKIVKLDRQSSLSLHELGRRDVEDVVPRLPREAHSSSFSSGFDGEGVVGRKKEQEEVKELLLQKDLEENVLVIPIYGRGGVGKTTLAKSVYNDEMVANHFHLRIWVYDGGDAFDQISVMKKIVGSITANNDDDRDLYVIDELKTLIVKEIRHRRFLLVLDDVKEVDEERWKVVLEILLKGGNGSRVIVTTRHIRVAQITGSNMKKQEYELDVLNRKDSLKLLLHLANNSEFDEIGEKIVEKCGGIPSVIRAVGGILSSKHTRIEWEEFDRELSRNVLNSSLELENRSESEVVVVLSLSYDHLPSVLKDCFAFCAIFPRDYEIDVDTLVSMWMSLGFIQSDEDVEELGYGYLRDLIRRSLLQETKKDEYGKIKKCKVPNSMHEVVRKVTQKTYATLSLKEDQCGRRHVSFDFHLDSSWHVSIPSSELRKIRSLILPRQYVRAIEGRSNELIELEYVVEKASKNRWRTWFSSLKELRLSNLPKLKGWWKDASKNATFSCVSKLVVEDCPFLTSMPLFPWLEELLVLKNTSWEPFKQTMALAATPTLKASSSSSSPSSPLSKLRELHIMDMSNCDPNMWQSLHSLRSVTLDHVADINVQLQKLQELTTLRGLHIRGCDSLMEIPRWIGNSDSLRTVSIKLCPNLTIPQERLSLISTSKKVEIED</sequence>
<feature type="transmembrane region" description="Helical" evidence="4">
    <location>
        <begin position="110"/>
        <end position="129"/>
    </location>
</feature>
<evidence type="ECO:0000256" key="3">
    <source>
        <dbReference type="SAM" id="MobiDB-lite"/>
    </source>
</evidence>
<dbReference type="Pfam" id="PF23559">
    <property type="entry name" value="WHD_DRP"/>
    <property type="match status" value="1"/>
</dbReference>
<evidence type="ECO:0000256" key="4">
    <source>
        <dbReference type="SAM" id="Phobius"/>
    </source>
</evidence>
<accession>A0A7J6F448</accession>
<dbReference type="Gene3D" id="3.80.10.10">
    <property type="entry name" value="Ribonuclease Inhibitor"/>
    <property type="match status" value="1"/>
</dbReference>
<evidence type="ECO:0000259" key="6">
    <source>
        <dbReference type="Pfam" id="PF13968"/>
    </source>
</evidence>
<dbReference type="SUPFAM" id="SSF52047">
    <property type="entry name" value="RNI-like"/>
    <property type="match status" value="1"/>
</dbReference>
<keyword evidence="9" id="KW-1185">Reference proteome</keyword>
<dbReference type="InterPro" id="IPR002182">
    <property type="entry name" value="NB-ARC"/>
</dbReference>
<dbReference type="Gene3D" id="1.10.10.10">
    <property type="entry name" value="Winged helix-like DNA-binding domain superfamily/Winged helix DNA-binding domain"/>
    <property type="match status" value="1"/>
</dbReference>
<feature type="domain" description="NB-ARC" evidence="5">
    <location>
        <begin position="882"/>
        <end position="1059"/>
    </location>
</feature>
<feature type="transmembrane region" description="Helical" evidence="4">
    <location>
        <begin position="308"/>
        <end position="328"/>
    </location>
</feature>
<evidence type="ECO:0000256" key="1">
    <source>
        <dbReference type="ARBA" id="ARBA00022737"/>
    </source>
</evidence>
<keyword evidence="2" id="KW-0611">Plant defense</keyword>